<dbReference type="CDD" id="cd12876">
    <property type="entry name" value="SPRY_SOCS3"/>
    <property type="match status" value="1"/>
</dbReference>
<evidence type="ECO:0000259" key="2">
    <source>
        <dbReference type="PROSITE" id="PS50188"/>
    </source>
</evidence>
<dbReference type="GO" id="GO:0019005">
    <property type="term" value="C:SCF ubiquitin ligase complex"/>
    <property type="evidence" value="ECO:0007669"/>
    <property type="project" value="TreeGrafter"/>
</dbReference>
<reference evidence="3" key="1">
    <citation type="journal article" date="2024" name="Gigascience">
        <title>Chromosome-level genome of the poultry shaft louse Menopon gallinae provides insight into the host-switching and adaptive evolution of parasitic lice.</title>
        <authorList>
            <person name="Xu Y."/>
            <person name="Ma L."/>
            <person name="Liu S."/>
            <person name="Liang Y."/>
            <person name="Liu Q."/>
            <person name="He Z."/>
            <person name="Tian L."/>
            <person name="Duan Y."/>
            <person name="Cai W."/>
            <person name="Li H."/>
            <person name="Song F."/>
        </authorList>
    </citation>
    <scope>NUCLEOTIDE SEQUENCE</scope>
    <source>
        <strain evidence="3">Cailab_2023a</strain>
    </source>
</reference>
<dbReference type="PANTHER" id="PTHR12245:SF5">
    <property type="entry name" value="SPRY DOMAIN-CONTAINING SOCS BOX PROTEIN 3"/>
    <property type="match status" value="1"/>
</dbReference>
<sequence length="342" mass="39303">MDVTDESMSIFRENKSYCSCEWTKGRELNCSCGESDQEPAWRWDENAKTPATILSHNCQQVYFHKGYSVGNACIRGDTPMVAGYDYYWEIKMLSTVYGTSMMIGIGTENFNINQSNEQFCNLLGSDSESWGMKFDGRLYHNNKSQEYNSLAGFTIGSIIGVHLNMWSGSLEFYLNRVPLGVAFHGLKNKVLYPMLSSTAAHSIMKLIFAHSEPYSLSLLSVKLLNFPSVGNLPPGLKNYNKTCWWLFPKSSRIKTDNNNKKHDSPSPFPGIYVFIDSDEEDENENTSSCNLLTRRMRRVLENSRHRNPVIRSEISEPRPYLDVSYSRPIRCNRYRTRPRIDY</sequence>
<dbReference type="InterPro" id="IPR003877">
    <property type="entry name" value="SPRY_dom"/>
</dbReference>
<dbReference type="Pfam" id="PF00622">
    <property type="entry name" value="SPRY"/>
    <property type="match status" value="1"/>
</dbReference>
<dbReference type="InterPro" id="IPR050672">
    <property type="entry name" value="FBXO45-Fsn/SPSB_families"/>
</dbReference>
<organism evidence="3">
    <name type="scientific">Menopon gallinae</name>
    <name type="common">poultry shaft louse</name>
    <dbReference type="NCBI Taxonomy" id="328185"/>
    <lineage>
        <taxon>Eukaryota</taxon>
        <taxon>Metazoa</taxon>
        <taxon>Ecdysozoa</taxon>
        <taxon>Arthropoda</taxon>
        <taxon>Hexapoda</taxon>
        <taxon>Insecta</taxon>
        <taxon>Pterygota</taxon>
        <taxon>Neoptera</taxon>
        <taxon>Paraneoptera</taxon>
        <taxon>Psocodea</taxon>
        <taxon>Troctomorpha</taxon>
        <taxon>Phthiraptera</taxon>
        <taxon>Amblycera</taxon>
        <taxon>Menoponidae</taxon>
        <taxon>Menopon</taxon>
    </lineage>
</organism>
<name>A0AAW2HST5_9NEOP</name>
<dbReference type="PANTHER" id="PTHR12245">
    <property type="entry name" value="SPRY DOMAIN CONTAINING SOCS BOX PROTEIN"/>
    <property type="match status" value="1"/>
</dbReference>
<dbReference type="InterPro" id="IPR035754">
    <property type="entry name" value="SPRY_SPSB3"/>
</dbReference>
<dbReference type="GO" id="GO:0043161">
    <property type="term" value="P:proteasome-mediated ubiquitin-dependent protein catabolic process"/>
    <property type="evidence" value="ECO:0007669"/>
    <property type="project" value="TreeGrafter"/>
</dbReference>
<comment type="caution">
    <text evidence="3">The sequence shown here is derived from an EMBL/GenBank/DDBJ whole genome shotgun (WGS) entry which is preliminary data.</text>
</comment>
<keyword evidence="1" id="KW-0833">Ubl conjugation pathway</keyword>
<proteinExistence type="predicted"/>
<dbReference type="InterPro" id="IPR043136">
    <property type="entry name" value="B30.2/SPRY_sf"/>
</dbReference>
<evidence type="ECO:0000313" key="3">
    <source>
        <dbReference type="EMBL" id="KAL0272937.1"/>
    </source>
</evidence>
<dbReference type="SUPFAM" id="SSF49899">
    <property type="entry name" value="Concanavalin A-like lectins/glucanases"/>
    <property type="match status" value="1"/>
</dbReference>
<dbReference type="AlphaFoldDB" id="A0AAW2HST5"/>
<dbReference type="SMART" id="SM00449">
    <property type="entry name" value="SPRY"/>
    <property type="match status" value="1"/>
</dbReference>
<dbReference type="EMBL" id="JARGDH010000003">
    <property type="protein sequence ID" value="KAL0272937.1"/>
    <property type="molecule type" value="Genomic_DNA"/>
</dbReference>
<dbReference type="InterPro" id="IPR001870">
    <property type="entry name" value="B30.2/SPRY"/>
</dbReference>
<gene>
    <name evidence="3" type="ORF">PYX00_005738</name>
</gene>
<evidence type="ECO:0000256" key="1">
    <source>
        <dbReference type="ARBA" id="ARBA00022786"/>
    </source>
</evidence>
<dbReference type="PROSITE" id="PS50188">
    <property type="entry name" value="B302_SPRY"/>
    <property type="match status" value="1"/>
</dbReference>
<dbReference type="Gene3D" id="2.60.120.920">
    <property type="match status" value="1"/>
</dbReference>
<protein>
    <recommendedName>
        <fullName evidence="2">B30.2/SPRY domain-containing protein</fullName>
    </recommendedName>
</protein>
<feature type="domain" description="B30.2/SPRY" evidence="2">
    <location>
        <begin position="21"/>
        <end position="213"/>
    </location>
</feature>
<accession>A0AAW2HST5</accession>
<dbReference type="InterPro" id="IPR013320">
    <property type="entry name" value="ConA-like_dom_sf"/>
</dbReference>